<evidence type="ECO:0000313" key="2">
    <source>
        <dbReference type="Proteomes" id="UP000050342"/>
    </source>
</evidence>
<comment type="caution">
    <text evidence="1">The sequence shown here is derived from an EMBL/GenBank/DDBJ whole genome shotgun (WGS) entry which is preliminary data.</text>
</comment>
<name>A0A0Q0XX00_9PSED</name>
<sequence>MTTLTHFDTPISEPINAQIMQLVVDHLSDISAMEIAPSNLLYSIYQYAIGFEVHLYLQALDGSQGIAIELIVATDEHDPQKVSGFVLYLPFKDDPHACGIAYMAELSSHRHLGVMQAMLQEVTRRYPHTELSCSVSKVAALQGMGFQVVGTRGPQVLMNTRDYSSDGLMGVLDVSSVYQSTEVRQIHTYLLNRNGKKAMLDAEKKRDRQIDQLTAKAKAFVASQK</sequence>
<dbReference type="EMBL" id="LLWH01000015">
    <property type="protein sequence ID" value="KQB55262.1"/>
    <property type="molecule type" value="Genomic_DNA"/>
</dbReference>
<dbReference type="SUPFAM" id="SSF55729">
    <property type="entry name" value="Acyl-CoA N-acyltransferases (Nat)"/>
    <property type="match status" value="1"/>
</dbReference>
<dbReference type="RefSeq" id="WP_055101357.1">
    <property type="nucleotide sequence ID" value="NZ_LLWH01000015.1"/>
</dbReference>
<keyword evidence="2" id="KW-1185">Reference proteome</keyword>
<protein>
    <submittedName>
        <fullName evidence="1">GNAT family acetyltransferase</fullName>
    </submittedName>
</protein>
<proteinExistence type="predicted"/>
<dbReference type="Proteomes" id="UP000050342">
    <property type="component" value="Unassembled WGS sequence"/>
</dbReference>
<evidence type="ECO:0000313" key="1">
    <source>
        <dbReference type="EMBL" id="KQB55262.1"/>
    </source>
</evidence>
<accession>A0A0Q0XX00</accession>
<reference evidence="1 2" key="1">
    <citation type="submission" date="2015-10" db="EMBL/GenBank/DDBJ databases">
        <title>Pseudomonas helleri sp. nov. and Pseudomonas weihenstephanensis sp. nov., isolated from raw cows milk.</title>
        <authorList>
            <person name="Von Neubeck M."/>
            <person name="Huptas C."/>
            <person name="Wenning M."/>
            <person name="Scherer S."/>
        </authorList>
    </citation>
    <scope>NUCLEOTIDE SEQUENCE [LARGE SCALE GENOMIC DNA]</scope>
    <source>
        <strain evidence="1 2">BSTT44</strain>
    </source>
</reference>
<organism evidence="1 2">
    <name type="scientific">Pseudomonas endophytica</name>
    <dbReference type="NCBI Taxonomy" id="1563157"/>
    <lineage>
        <taxon>Bacteria</taxon>
        <taxon>Pseudomonadati</taxon>
        <taxon>Pseudomonadota</taxon>
        <taxon>Gammaproteobacteria</taxon>
        <taxon>Pseudomonadales</taxon>
        <taxon>Pseudomonadaceae</taxon>
        <taxon>Pseudomonas</taxon>
    </lineage>
</organism>
<dbReference type="OrthoDB" id="7003280at2"/>
<gene>
    <name evidence="1" type="ORF">AQS70_19025</name>
</gene>
<keyword evidence="1" id="KW-0808">Transferase</keyword>
<dbReference type="GO" id="GO:0016740">
    <property type="term" value="F:transferase activity"/>
    <property type="evidence" value="ECO:0007669"/>
    <property type="project" value="UniProtKB-KW"/>
</dbReference>
<dbReference type="AlphaFoldDB" id="A0A0Q0XX00"/>
<dbReference type="InterPro" id="IPR016181">
    <property type="entry name" value="Acyl_CoA_acyltransferase"/>
</dbReference>
<dbReference type="STRING" id="1563157.AQS70_19025"/>